<evidence type="ECO:0000256" key="7">
    <source>
        <dbReference type="RuleBase" id="RU000442"/>
    </source>
</evidence>
<dbReference type="InterPro" id="IPR006134">
    <property type="entry name" value="DNA-dir_DNA_pol_B_multi_dom"/>
</dbReference>
<evidence type="ECO:0000313" key="12">
    <source>
        <dbReference type="Proteomes" id="UP000070560"/>
    </source>
</evidence>
<evidence type="ECO:0000256" key="5">
    <source>
        <dbReference type="ARBA" id="ARBA00023125"/>
    </source>
</evidence>
<dbReference type="Proteomes" id="UP000070560">
    <property type="component" value="Chromosome"/>
</dbReference>
<dbReference type="PANTHER" id="PTHR10322:SF23">
    <property type="entry name" value="DNA POLYMERASE DELTA CATALYTIC SUBUNIT"/>
    <property type="match status" value="1"/>
</dbReference>
<evidence type="ECO:0000256" key="3">
    <source>
        <dbReference type="ARBA" id="ARBA00022695"/>
    </source>
</evidence>
<dbReference type="GO" id="GO:0006261">
    <property type="term" value="P:DNA-templated DNA replication"/>
    <property type="evidence" value="ECO:0007669"/>
    <property type="project" value="TreeGrafter"/>
</dbReference>
<dbReference type="InterPro" id="IPR042087">
    <property type="entry name" value="DNA_pol_B_thumb"/>
</dbReference>
<dbReference type="InterPro" id="IPR036397">
    <property type="entry name" value="RNaseH_sf"/>
</dbReference>
<dbReference type="EMBL" id="CP013015">
    <property type="protein sequence ID" value="AMM41001.1"/>
    <property type="molecule type" value="Genomic_DNA"/>
</dbReference>
<dbReference type="OrthoDB" id="52005at2"/>
<organism evidence="11">
    <name type="scientific">Desulfofervidus auxilii</name>
    <dbReference type="NCBI Taxonomy" id="1621989"/>
    <lineage>
        <taxon>Bacteria</taxon>
        <taxon>Pseudomonadati</taxon>
        <taxon>Thermodesulfobacteriota</taxon>
        <taxon>Candidatus Desulfofervidia</taxon>
        <taxon>Candidatus Desulfofervidales</taxon>
        <taxon>Candidatus Desulfofervidaceae</taxon>
        <taxon>Candidatus Desulfofervidus</taxon>
    </lineage>
</organism>
<reference evidence="10 12" key="1">
    <citation type="submission" date="2015-10" db="EMBL/GenBank/DDBJ databases">
        <title>Candidatus Desulfofervidus auxilii, a hydrogenotrophic sulfate-reducing bacterium involved in the thermophilic anaerobic oxidation of methane.</title>
        <authorList>
            <person name="Krukenberg V."/>
            <person name="Richter M."/>
            <person name="Wegener G."/>
        </authorList>
    </citation>
    <scope>NUCLEOTIDE SEQUENCE [LARGE SCALE GENOMIC DNA]</scope>
    <source>
        <strain evidence="10 12">HS1</strain>
    </source>
</reference>
<feature type="domain" description="DNA-directed DNA polymerase family B multifunctional" evidence="8">
    <location>
        <begin position="393"/>
        <end position="793"/>
    </location>
</feature>
<keyword evidence="12" id="KW-1185">Reference proteome</keyword>
<dbReference type="InterPro" id="IPR012337">
    <property type="entry name" value="RNaseH-like_sf"/>
</dbReference>
<dbReference type="GO" id="GO:0003887">
    <property type="term" value="F:DNA-directed DNA polymerase activity"/>
    <property type="evidence" value="ECO:0007669"/>
    <property type="project" value="UniProtKB-KW"/>
</dbReference>
<evidence type="ECO:0000313" key="10">
    <source>
        <dbReference type="EMBL" id="AMM41001.1"/>
    </source>
</evidence>
<dbReference type="Gene3D" id="3.30.420.10">
    <property type="entry name" value="Ribonuclease H-like superfamily/Ribonuclease H"/>
    <property type="match status" value="1"/>
</dbReference>
<keyword evidence="3 7" id="KW-0548">Nucleotidyltransferase</keyword>
<evidence type="ECO:0000256" key="6">
    <source>
        <dbReference type="ARBA" id="ARBA00049244"/>
    </source>
</evidence>
<gene>
    <name evidence="11" type="ORF">ENJ03_00240</name>
    <name evidence="10" type="ORF">HS1_001197</name>
</gene>
<comment type="similarity">
    <text evidence="1 7">Belongs to the DNA polymerase type-B family.</text>
</comment>
<dbReference type="NCBIfam" id="TIGR00592">
    <property type="entry name" value="pol2"/>
    <property type="match status" value="1"/>
</dbReference>
<dbReference type="SUPFAM" id="SSF56672">
    <property type="entry name" value="DNA/RNA polymerases"/>
    <property type="match status" value="1"/>
</dbReference>
<feature type="domain" description="DNA-directed DNA polymerase family B exonuclease" evidence="9">
    <location>
        <begin position="118"/>
        <end position="307"/>
    </location>
</feature>
<reference evidence="11" key="2">
    <citation type="journal article" date="2020" name="mSystems">
        <title>Genome- and Community-Level Interaction Insights into Carbon Utilization and Element Cycling Functions of Hydrothermarchaeota in Hydrothermal Sediment.</title>
        <authorList>
            <person name="Zhou Z."/>
            <person name="Liu Y."/>
            <person name="Xu W."/>
            <person name="Pan J."/>
            <person name="Luo Z.H."/>
            <person name="Li M."/>
        </authorList>
    </citation>
    <scope>NUCLEOTIDE SEQUENCE [LARGE SCALE GENOMIC DNA]</scope>
    <source>
        <strain evidence="11">HyVt-45</strain>
    </source>
</reference>
<keyword evidence="4 7" id="KW-0239">DNA-directed DNA polymerase</keyword>
<dbReference type="KEGG" id="daw:HS1_001197"/>
<comment type="catalytic activity">
    <reaction evidence="6 7">
        <text>DNA(n) + a 2'-deoxyribonucleoside 5'-triphosphate = DNA(n+1) + diphosphate</text>
        <dbReference type="Rhea" id="RHEA:22508"/>
        <dbReference type="Rhea" id="RHEA-COMP:17339"/>
        <dbReference type="Rhea" id="RHEA-COMP:17340"/>
        <dbReference type="ChEBI" id="CHEBI:33019"/>
        <dbReference type="ChEBI" id="CHEBI:61560"/>
        <dbReference type="ChEBI" id="CHEBI:173112"/>
        <dbReference type="EC" id="2.7.7.7"/>
    </reaction>
</comment>
<dbReference type="InterPro" id="IPR006172">
    <property type="entry name" value="DNA-dir_DNA_pol_B"/>
</dbReference>
<dbReference type="InterPro" id="IPR017964">
    <property type="entry name" value="DNA-dir_DNA_pol_B_CS"/>
</dbReference>
<dbReference type="GO" id="GO:0000166">
    <property type="term" value="F:nucleotide binding"/>
    <property type="evidence" value="ECO:0007669"/>
    <property type="project" value="InterPro"/>
</dbReference>
<protein>
    <recommendedName>
        <fullName evidence="7">DNA polymerase</fullName>
        <ecNumber evidence="7">2.7.7.7</ecNumber>
    </recommendedName>
</protein>
<dbReference type="Pfam" id="PF00136">
    <property type="entry name" value="DNA_pol_B"/>
    <property type="match status" value="1"/>
</dbReference>
<dbReference type="Proteomes" id="UP000886268">
    <property type="component" value="Unassembled WGS sequence"/>
</dbReference>
<dbReference type="SMART" id="SM00486">
    <property type="entry name" value="POLBc"/>
    <property type="match status" value="1"/>
</dbReference>
<dbReference type="PROSITE" id="PS00116">
    <property type="entry name" value="DNA_POLYMERASE_B"/>
    <property type="match status" value="1"/>
</dbReference>
<dbReference type="PRINTS" id="PR00106">
    <property type="entry name" value="DNAPOLB"/>
</dbReference>
<keyword evidence="2 7" id="KW-0808">Transferase</keyword>
<sequence>MKIRFFLLDIDYITEKKGLKIRLWGKTADGKNVVVFVQSNPYFFVFPKDIKKAQKDIEEILKGKNISVKGIEKIEKKLNGELKEFLKITCFLPQHTQKIRDFIKVLEKNRGGTGSIIEEYEYSINFYRRFLMDKRIDGNCWLEIEGEKLNTNYKVDLALNAKKIKVLEDISIPELKILAFDIETSEIAGEKQIVMASFYGKAFKKVITDQKSDYPDWVEVVKDEKELLQKIVKTFNEYLPDIIVTYYGDSFDFQVLMDRCQSNKVKLIVSRDKTETKFTRRARISSARLNGIVHLDIFNFISNILSPSLQTEVLSLDAVSSELLGDKKIEVDYQEMLEAWRKGKNLSKLAEYCLKDAELTYRLAEILLPQNFEITKTVGQILFDVSRMTYGQLVEWYLSRKASEKNEIIPNQPKYEQVLKRRKITYIGGFVKEPLPGIHEKIAILDFRSLYPSLIVSFNISPETLNCDCCEENGHKVAGLNYWFCQRKEGFIPSVIKELIEKRSQIKKKLKETEKTSLEYKVLYNRQYALKIIANATYGYFGFAGSKWYSKECAESCSALGRYWIKKTIEEAENKGFEVIYADTDSLFLKTKDGDIKQATEAFLDYINEKFPGMLELDLQGYYETGIFIPRGAAPGTAKKRYALIDKKGELLIRGLETVRRDWCNLAKEVQRKVLEFVLRDKDIEMAKQYVKEVVENIKQKQILLKDLIIYEELTKPIETYKQIGPHVMAAKKLRERGMEVGEGMLIMFIITKGQGSISQRAEPVEFVSLKEIDSDYYIYHQILPAALRVLQVLGVSEKDLVS</sequence>
<evidence type="ECO:0000256" key="1">
    <source>
        <dbReference type="ARBA" id="ARBA00005755"/>
    </source>
</evidence>
<dbReference type="EC" id="2.7.7.7" evidence="7"/>
<dbReference type="Gene3D" id="3.30.342.10">
    <property type="entry name" value="DNA Polymerase, chain B, domain 1"/>
    <property type="match status" value="1"/>
</dbReference>
<dbReference type="AlphaFoldDB" id="A0A7V1I373"/>
<keyword evidence="7" id="KW-0235">DNA replication</keyword>
<dbReference type="Gene3D" id="1.10.287.690">
    <property type="entry name" value="Helix hairpin bin"/>
    <property type="match status" value="1"/>
</dbReference>
<keyword evidence="5 7" id="KW-0238">DNA-binding</keyword>
<proteinExistence type="inferred from homology"/>
<dbReference type="SUPFAM" id="SSF53098">
    <property type="entry name" value="Ribonuclease H-like"/>
    <property type="match status" value="1"/>
</dbReference>
<dbReference type="GO" id="GO:0003677">
    <property type="term" value="F:DNA binding"/>
    <property type="evidence" value="ECO:0007669"/>
    <property type="project" value="UniProtKB-KW"/>
</dbReference>
<dbReference type="EMBL" id="DRKW01000012">
    <property type="protein sequence ID" value="HEB73634.1"/>
    <property type="molecule type" value="Genomic_DNA"/>
</dbReference>
<dbReference type="RefSeq" id="WP_066062333.1">
    <property type="nucleotide sequence ID" value="NZ_CP013015.1"/>
</dbReference>
<evidence type="ECO:0000256" key="4">
    <source>
        <dbReference type="ARBA" id="ARBA00022932"/>
    </source>
</evidence>
<dbReference type="InterPro" id="IPR006133">
    <property type="entry name" value="DNA-dir_DNA_pol_B_exonuc"/>
</dbReference>
<evidence type="ECO:0000313" key="11">
    <source>
        <dbReference type="EMBL" id="HEB73634.1"/>
    </source>
</evidence>
<accession>A0A7V1I373</accession>
<evidence type="ECO:0000259" key="9">
    <source>
        <dbReference type="Pfam" id="PF03104"/>
    </source>
</evidence>
<evidence type="ECO:0000259" key="8">
    <source>
        <dbReference type="Pfam" id="PF00136"/>
    </source>
</evidence>
<evidence type="ECO:0000256" key="2">
    <source>
        <dbReference type="ARBA" id="ARBA00022679"/>
    </source>
</evidence>
<dbReference type="Gene3D" id="3.90.1600.10">
    <property type="entry name" value="Palm domain of DNA polymerase"/>
    <property type="match status" value="1"/>
</dbReference>
<dbReference type="InterPro" id="IPR023211">
    <property type="entry name" value="DNA_pol_palm_dom_sf"/>
</dbReference>
<name>A0A7V1I373_DESA2</name>
<dbReference type="Gene3D" id="1.10.132.60">
    <property type="entry name" value="DNA polymerase family B, C-terminal domain"/>
    <property type="match status" value="1"/>
</dbReference>
<dbReference type="InterPro" id="IPR050240">
    <property type="entry name" value="DNA_pol_type-B"/>
</dbReference>
<dbReference type="PANTHER" id="PTHR10322">
    <property type="entry name" value="DNA POLYMERASE CATALYTIC SUBUNIT"/>
    <property type="match status" value="1"/>
</dbReference>
<dbReference type="InterPro" id="IPR043502">
    <property type="entry name" value="DNA/RNA_pol_sf"/>
</dbReference>
<dbReference type="Pfam" id="PF03104">
    <property type="entry name" value="DNA_pol_B_exo1"/>
    <property type="match status" value="1"/>
</dbReference>